<dbReference type="PANTHER" id="PTHR36508">
    <property type="entry name" value="PROTEIN SLYX"/>
    <property type="match status" value="1"/>
</dbReference>
<dbReference type="eggNOG" id="COG2900">
    <property type="taxonomic scope" value="Bacteria"/>
</dbReference>
<dbReference type="PANTHER" id="PTHR36508:SF1">
    <property type="entry name" value="PROTEIN SLYX"/>
    <property type="match status" value="1"/>
</dbReference>
<dbReference type="Gene3D" id="1.20.5.300">
    <property type="match status" value="1"/>
</dbReference>
<dbReference type="Proteomes" id="UP000004200">
    <property type="component" value="Unassembled WGS sequence"/>
</dbReference>
<name>G2E4B0_9GAMM</name>
<keyword evidence="3" id="KW-1185">Reference proteome</keyword>
<feature type="compositionally biased region" description="Polar residues" evidence="1">
    <location>
        <begin position="57"/>
        <end position="69"/>
    </location>
</feature>
<dbReference type="AlphaFoldDB" id="G2E4B0"/>
<reference evidence="2 3" key="1">
    <citation type="submission" date="2011-06" db="EMBL/GenBank/DDBJ databases">
        <title>The draft genome of Thiorhodococcus drewsii AZ1.</title>
        <authorList>
            <consortium name="US DOE Joint Genome Institute (JGI-PGF)"/>
            <person name="Lucas S."/>
            <person name="Han J."/>
            <person name="Lapidus A."/>
            <person name="Cheng J.-F."/>
            <person name="Goodwin L."/>
            <person name="Pitluck S."/>
            <person name="Peters L."/>
            <person name="Land M.L."/>
            <person name="Hauser L."/>
            <person name="Vogl K."/>
            <person name="Liu Z."/>
            <person name="Imhoff J."/>
            <person name="Thiel V."/>
            <person name="Frigaard N.-U."/>
            <person name="Bryant D.A."/>
            <person name="Woyke T.J."/>
        </authorList>
    </citation>
    <scope>NUCLEOTIDE SEQUENCE [LARGE SCALE GENOMIC DNA]</scope>
    <source>
        <strain evidence="2 3">AZ1</strain>
    </source>
</reference>
<comment type="caution">
    <text evidence="2">The sequence shown here is derived from an EMBL/GenBank/DDBJ whole genome shotgun (WGS) entry which is preliminary data.</text>
</comment>
<protein>
    <submittedName>
        <fullName evidence="2">SlyX family protein</fullName>
    </submittedName>
</protein>
<feature type="region of interest" description="Disordered" evidence="1">
    <location>
        <begin position="55"/>
        <end position="75"/>
    </location>
</feature>
<accession>G2E4B0</accession>
<dbReference type="STRING" id="765913.ThidrDRAFT_3123"/>
<evidence type="ECO:0000313" key="3">
    <source>
        <dbReference type="Proteomes" id="UP000004200"/>
    </source>
</evidence>
<dbReference type="RefSeq" id="WP_007041836.1">
    <property type="nucleotide sequence ID" value="NZ_AFWT01000024.1"/>
</dbReference>
<organism evidence="2 3">
    <name type="scientific">Thiorhodococcus drewsii AZ1</name>
    <dbReference type="NCBI Taxonomy" id="765913"/>
    <lineage>
        <taxon>Bacteria</taxon>
        <taxon>Pseudomonadati</taxon>
        <taxon>Pseudomonadota</taxon>
        <taxon>Gammaproteobacteria</taxon>
        <taxon>Chromatiales</taxon>
        <taxon>Chromatiaceae</taxon>
        <taxon>Thiorhodococcus</taxon>
    </lineage>
</organism>
<dbReference type="OrthoDB" id="8606883at2"/>
<dbReference type="InterPro" id="IPR007236">
    <property type="entry name" value="SlyX"/>
</dbReference>
<proteinExistence type="predicted"/>
<dbReference type="EMBL" id="AFWT01000024">
    <property type="protein sequence ID" value="EGV29679.1"/>
    <property type="molecule type" value="Genomic_DNA"/>
</dbReference>
<dbReference type="Pfam" id="PF04102">
    <property type="entry name" value="SlyX"/>
    <property type="match status" value="1"/>
</dbReference>
<sequence>MGPTHAHEPESGIADLQVRLTYQEDDLRHLNLTVARQQQEIDSLRQELQRLKELIASQAQNGASPSPTHESPPHY</sequence>
<gene>
    <name evidence="2" type="ORF">ThidrDRAFT_3123</name>
</gene>
<evidence type="ECO:0000313" key="2">
    <source>
        <dbReference type="EMBL" id="EGV29679.1"/>
    </source>
</evidence>
<evidence type="ECO:0000256" key="1">
    <source>
        <dbReference type="SAM" id="MobiDB-lite"/>
    </source>
</evidence>